<evidence type="ECO:0000313" key="3">
    <source>
        <dbReference type="Proteomes" id="UP000424872"/>
    </source>
</evidence>
<dbReference type="Proteomes" id="UP000424872">
    <property type="component" value="Chromosome"/>
</dbReference>
<dbReference type="Proteomes" id="UP001171299">
    <property type="component" value="Unassembled WGS sequence"/>
</dbReference>
<dbReference type="InterPro" id="IPR012334">
    <property type="entry name" value="Pectin_lyas_fold"/>
</dbReference>
<accession>A0AAP9H262</accession>
<dbReference type="EMBL" id="JAUOOM010000003">
    <property type="protein sequence ID" value="MDO6405913.1"/>
    <property type="molecule type" value="Genomic_DNA"/>
</dbReference>
<evidence type="ECO:0000313" key="1">
    <source>
        <dbReference type="EMBL" id="MDO6405913.1"/>
    </source>
</evidence>
<protein>
    <submittedName>
        <fullName evidence="2">Uncharacterized protein</fullName>
    </submittedName>
</protein>
<reference evidence="1" key="3">
    <citation type="submission" date="2023-07" db="EMBL/GenBank/DDBJ databases">
        <title>The extreme plant-growth-promoting properties of Pantoea phytobeneficialis PF55 revealed by functional and genomic analysis.</title>
        <authorList>
            <person name="Nascimento F.X."/>
            <person name="Marcio R.J."/>
        </authorList>
    </citation>
    <scope>NUCLEOTIDE SEQUENCE</scope>
    <source>
        <strain evidence="1">PF55</strain>
    </source>
</reference>
<reference evidence="3" key="1">
    <citation type="submission" date="2017-11" db="EMBL/GenBank/DDBJ databases">
        <title>Genome sequence of Pantoea sp. MSR2.</title>
        <authorList>
            <person name="Nascimento F.X."/>
        </authorList>
    </citation>
    <scope>NUCLEOTIDE SEQUENCE [LARGE SCALE GENOMIC DNA]</scope>
    <source>
        <strain evidence="3">MSR2</strain>
    </source>
</reference>
<keyword evidence="4" id="KW-1185">Reference proteome</keyword>
<dbReference type="KEGG" id="ppho:CTZ24_01775"/>
<dbReference type="SUPFAM" id="SSF51126">
    <property type="entry name" value="Pectin lyase-like"/>
    <property type="match status" value="1"/>
</dbReference>
<proteinExistence type="predicted"/>
<dbReference type="Gene3D" id="2.160.20.10">
    <property type="entry name" value="Single-stranded right-handed beta-helix, Pectin lyase-like"/>
    <property type="match status" value="1"/>
</dbReference>
<name>A0AAP9H262_9GAMM</name>
<dbReference type="RefSeq" id="WP_208724627.1">
    <property type="nucleotide sequence ID" value="NZ_CP024636.1"/>
</dbReference>
<reference evidence="2" key="2">
    <citation type="journal article" date="2020" name="Environ. Microbiol.">
        <title>The extreme plant-growth-promoting properties of Pantoea phytobeneficialis MSR2 revealed by functional and genomic analysis.</title>
        <authorList>
            <person name="Nascimento F.X."/>
            <person name="Hernandez A.G."/>
            <person name="Glick B.R."/>
            <person name="Rossi M.J."/>
        </authorList>
    </citation>
    <scope>NUCLEOTIDE SEQUENCE</scope>
    <source>
        <strain evidence="2">MSR2</strain>
    </source>
</reference>
<organism evidence="2 3">
    <name type="scientific">Pantoea phytobeneficialis</name>
    <dbReference type="NCBI Taxonomy" id="2052056"/>
    <lineage>
        <taxon>Bacteria</taxon>
        <taxon>Pseudomonadati</taxon>
        <taxon>Pseudomonadota</taxon>
        <taxon>Gammaproteobacteria</taxon>
        <taxon>Enterobacterales</taxon>
        <taxon>Erwiniaceae</taxon>
        <taxon>Pantoea</taxon>
    </lineage>
</organism>
<evidence type="ECO:0000313" key="2">
    <source>
        <dbReference type="EMBL" id="QGR05196.1"/>
    </source>
</evidence>
<sequence length="561" mass="62796">MKFIYVDPSATVPGNGSLEKPYRTMDEVISSGVSHPVTVSIKRGTHFYWSYISQNVMAFFLNRSGTQSVLTSYGEGAYPIWYPKDAATRHTDTLFQNFNINSLQLSSPPGEQHTGGYLYGSLRGDANGICNLEIHHINFIGDPAAIAGSAPAKEVACIHLTVKDKTNIAHKVFIHDIYGDNINCGIFIRGNPHLSEPDTYYGDQRKSYGVRILDVSFTNIVNYGVLLSGAASKNKNRDVRGDEWESGWDNIYYSSYRTNVYNPIKDPHAWTTARADVPLWMTMCAYATGQNFEVHGSGPAAPDRYALDLDYHCNHCLLRWGYLTNNAKPFMFVQGPFSNSWYHANGYKPLNDDIYTLYHTLGLGCVNNVIEYIVSYNDGVARTQRSEDIYWKKACCFWYCYNNVVRNCLFIDTVSQANDHVLFCNPRKEDNPAALAMTLENCIFYWKHRDNSNLISPAEVSEFGTLLTKYAFKNCIFYSEAWSSAAPAALAGVSTSELQYVDPKFRFTLPLVPPAGMKEAKNILQLASDSPALKTGTTNTGLDIWGNTGNNIGWQQQPTAL</sequence>
<dbReference type="EMBL" id="CP024636">
    <property type="protein sequence ID" value="QGR05196.1"/>
    <property type="molecule type" value="Genomic_DNA"/>
</dbReference>
<dbReference type="AlphaFoldDB" id="A0AAP9H262"/>
<gene>
    <name evidence="2" type="ORF">CTZ24_01775</name>
    <name evidence="1" type="ORF">Q3404_04925</name>
</gene>
<dbReference type="InterPro" id="IPR011050">
    <property type="entry name" value="Pectin_lyase_fold/virulence"/>
</dbReference>
<evidence type="ECO:0000313" key="4">
    <source>
        <dbReference type="Proteomes" id="UP001171299"/>
    </source>
</evidence>